<dbReference type="RefSeq" id="WP_012900825.1">
    <property type="nucleotide sequence ID" value="NC_013665.1"/>
</dbReference>
<dbReference type="STRING" id="304371.MCP_2079"/>
<reference evidence="1 2" key="2">
    <citation type="journal article" date="2008" name="Int. J. Syst. Evol. Microbiol.">
        <title>Methanocella paludicola gen. nov., sp. nov., a methane-producing archaeon, the first isolate of the lineage 'Rice Cluster I', and proposal of the new archaeal order Methanocellales ord. nov.</title>
        <authorList>
            <person name="Sakai S."/>
            <person name="Imachi H."/>
            <person name="Hanada S."/>
            <person name="Ohashi A."/>
            <person name="Harada H."/>
            <person name="Kamagata Y."/>
        </authorList>
    </citation>
    <scope>NUCLEOTIDE SEQUENCE [LARGE SCALE GENOMIC DNA]</scope>
    <source>
        <strain evidence="2">DSM 17711 / JCM 13418 / NBRC 101707 / SANAE</strain>
    </source>
</reference>
<evidence type="ECO:0000313" key="1">
    <source>
        <dbReference type="EMBL" id="BAI62151.1"/>
    </source>
</evidence>
<name>D1Z0C9_METPS</name>
<accession>D1Z0C9</accession>
<reference evidence="1 2" key="1">
    <citation type="journal article" date="2007" name="Appl. Environ. Microbiol.">
        <title>Isolation of key methanogens for global methane emission from rice paddy fields: a novel isolate affiliated with the clone cluster rice cluster I.</title>
        <authorList>
            <person name="Sakai S."/>
            <person name="Imachi H."/>
            <person name="Sekiguchi Y."/>
            <person name="Ohashi A."/>
            <person name="Harada H."/>
            <person name="Kamagata Y."/>
        </authorList>
    </citation>
    <scope>NUCLEOTIDE SEQUENCE [LARGE SCALE GENOMIC DNA]</scope>
    <source>
        <strain evidence="2">DSM 17711 / JCM 13418 / NBRC 101707 / SANAE</strain>
    </source>
</reference>
<dbReference type="EMBL" id="AP011532">
    <property type="protein sequence ID" value="BAI62151.1"/>
    <property type="molecule type" value="Genomic_DNA"/>
</dbReference>
<proteinExistence type="predicted"/>
<dbReference type="OrthoDB" id="379355at2157"/>
<dbReference type="GeneID" id="8683102"/>
<dbReference type="AlphaFoldDB" id="D1Z0C9"/>
<organism evidence="1 2">
    <name type="scientific">Methanocella paludicola (strain DSM 17711 / JCM 13418 / NBRC 101707 / SANAE)</name>
    <dbReference type="NCBI Taxonomy" id="304371"/>
    <lineage>
        <taxon>Archaea</taxon>
        <taxon>Methanobacteriati</taxon>
        <taxon>Methanobacteriota</taxon>
        <taxon>Stenosarchaea group</taxon>
        <taxon>Methanomicrobia</taxon>
        <taxon>Methanocellales</taxon>
        <taxon>Methanocellaceae</taxon>
        <taxon>Methanocella</taxon>
    </lineage>
</organism>
<gene>
    <name evidence="1" type="ordered locus">MCP_2079</name>
</gene>
<dbReference type="Proteomes" id="UP000001882">
    <property type="component" value="Chromosome"/>
</dbReference>
<dbReference type="InParanoid" id="D1Z0C9"/>
<keyword evidence="2" id="KW-1185">Reference proteome</keyword>
<protein>
    <submittedName>
        <fullName evidence="1">Uncharacterized protein</fullName>
    </submittedName>
</protein>
<evidence type="ECO:0000313" key="2">
    <source>
        <dbReference type="Proteomes" id="UP000001882"/>
    </source>
</evidence>
<sequence length="107" mass="12589">MDNDFKSYSMYEIFIIYKLYVHGRWCSASSKHISKDDAATGAPGKRKDLAKEAIESLIKRQIIWQVKKQGRDDICILKQNIKFIEDMLYYYSGKSGYDFISPYRLSR</sequence>
<dbReference type="KEGG" id="mpd:MCP_2079"/>
<reference evidence="2" key="3">
    <citation type="journal article" date="2011" name="PLoS ONE">
        <title>Genome sequence of a mesophilic hydrogenotrophic methanogen Methanocella paludicola, the first cultivated representative of the order Methanocellales.</title>
        <authorList>
            <person name="Sakai S."/>
            <person name="Takaki Y."/>
            <person name="Shimamura S."/>
            <person name="Sekine M."/>
            <person name="Tajima T."/>
            <person name="Kosugi H."/>
            <person name="Ichikawa N."/>
            <person name="Tasumi E."/>
            <person name="Hiraki A.T."/>
            <person name="Shimizu A."/>
            <person name="Kato Y."/>
            <person name="Nishiko R."/>
            <person name="Mori K."/>
            <person name="Fujita N."/>
            <person name="Imachi H."/>
            <person name="Takai K."/>
        </authorList>
    </citation>
    <scope>NUCLEOTIDE SEQUENCE [LARGE SCALE GENOMIC DNA]</scope>
    <source>
        <strain evidence="2">DSM 17711 / JCM 13418 / NBRC 101707 / SANAE</strain>
    </source>
</reference>